<dbReference type="Gene3D" id="1.10.3050.10">
    <property type="entry name" value="borna disease virus nucleoprotein, domain 2"/>
    <property type="match status" value="1"/>
</dbReference>
<evidence type="ECO:0000313" key="2">
    <source>
        <dbReference type="EMBL" id="JAT82747.1"/>
    </source>
</evidence>
<feature type="region of interest" description="Disordered" evidence="1">
    <location>
        <begin position="221"/>
        <end position="247"/>
    </location>
</feature>
<name>A0A1E1W721_PECGO</name>
<dbReference type="EMBL" id="GDQN01007819">
    <property type="protein sequence ID" value="JAT83235.1"/>
    <property type="molecule type" value="Transcribed_RNA"/>
</dbReference>
<dbReference type="InterPro" id="IPR015970">
    <property type="entry name" value="P40_nucleoprot_sub2_BD-vir"/>
</dbReference>
<dbReference type="AlphaFoldDB" id="A0A1E1W721"/>
<gene>
    <name evidence="3" type="ORF">g.14438</name>
    <name evidence="2" type="ORF">g.14450</name>
</gene>
<accession>A0A1E1W721</accession>
<proteinExistence type="predicted"/>
<dbReference type="Pfam" id="PF06407">
    <property type="entry name" value="BDV_P40"/>
    <property type="match status" value="1"/>
</dbReference>
<sequence length="247" mass="28264">MTLSKPVTTQNVPAFSKRWRAALASQNITDLIPATAWDTITAVAMVFHNIVNGKPDLRQEIVERMLRIQKTGPENAILSQIKLVWEYSSLKAVVYMDLFIKSHCRALEIPAVLDQAIELHEKWESAKSEDPLLPYSRVRDPNSHPTLNQSHYPDLYYSAISYAKANKLIGDNFQMSSAHQSVHTVMIDKYIKRMVASELGDLSEESKTKLKRLGYPVHSYSRRRARDLDSDEEEDEEPPSRRARGRQ</sequence>
<dbReference type="InterPro" id="IPR009441">
    <property type="entry name" value="P40_nucleoprot_BD-vir"/>
</dbReference>
<evidence type="ECO:0000256" key="1">
    <source>
        <dbReference type="SAM" id="MobiDB-lite"/>
    </source>
</evidence>
<reference evidence="2" key="1">
    <citation type="submission" date="2015-09" db="EMBL/GenBank/DDBJ databases">
        <title>De novo assembly of Pectinophora gossypiella (Pink Bollworm) gut transcriptome.</title>
        <authorList>
            <person name="Tassone E.E."/>
        </authorList>
    </citation>
    <scope>NUCLEOTIDE SEQUENCE</scope>
</reference>
<organism evidence="2">
    <name type="scientific">Pectinophora gossypiella</name>
    <name type="common">Cotton pink bollworm</name>
    <name type="synonym">Depressaria gossypiella</name>
    <dbReference type="NCBI Taxonomy" id="13191"/>
    <lineage>
        <taxon>Eukaryota</taxon>
        <taxon>Metazoa</taxon>
        <taxon>Ecdysozoa</taxon>
        <taxon>Arthropoda</taxon>
        <taxon>Hexapoda</taxon>
        <taxon>Insecta</taxon>
        <taxon>Pterygota</taxon>
        <taxon>Neoptera</taxon>
        <taxon>Endopterygota</taxon>
        <taxon>Lepidoptera</taxon>
        <taxon>Glossata</taxon>
        <taxon>Ditrysia</taxon>
        <taxon>Gelechioidea</taxon>
        <taxon>Gelechiidae</taxon>
        <taxon>Apatetrinae</taxon>
        <taxon>Pectinophora</taxon>
    </lineage>
</organism>
<protein>
    <submittedName>
        <fullName evidence="2">Uncharacterized protein</fullName>
    </submittedName>
</protein>
<dbReference type="EMBL" id="GDQN01008307">
    <property type="protein sequence ID" value="JAT82747.1"/>
    <property type="molecule type" value="Transcribed_RNA"/>
</dbReference>
<evidence type="ECO:0000313" key="3">
    <source>
        <dbReference type="EMBL" id="JAT83235.1"/>
    </source>
</evidence>